<dbReference type="Pfam" id="PF02979">
    <property type="entry name" value="NHase_alpha"/>
    <property type="match status" value="1"/>
</dbReference>
<gene>
    <name evidence="3" type="ORF">GZH47_02875</name>
</gene>
<keyword evidence="4" id="KW-1185">Reference proteome</keyword>
<evidence type="ECO:0000313" key="3">
    <source>
        <dbReference type="EMBL" id="QHW29877.1"/>
    </source>
</evidence>
<feature type="domain" description="Nitrile hydratase alpha/Thiocyanate hydrolase gamma" evidence="2">
    <location>
        <begin position="9"/>
        <end position="65"/>
    </location>
</feature>
<dbReference type="InterPro" id="IPR004232">
    <property type="entry name" value="CN_Hdrtase_a/SCN_Hdrlase_g"/>
</dbReference>
<keyword evidence="1" id="KW-0479">Metal-binding</keyword>
<reference evidence="3 4" key="1">
    <citation type="submission" date="2020-02" db="EMBL/GenBank/DDBJ databases">
        <title>Paenibacillus sp. nov., isolated from rhizosphere soil of tomato.</title>
        <authorList>
            <person name="Weon H.-Y."/>
            <person name="Lee S.A."/>
        </authorList>
    </citation>
    <scope>NUCLEOTIDE SEQUENCE [LARGE SCALE GENOMIC DNA]</scope>
    <source>
        <strain evidence="3 4">14171R-81</strain>
    </source>
</reference>
<dbReference type="KEGG" id="prz:GZH47_02875"/>
<evidence type="ECO:0000259" key="2">
    <source>
        <dbReference type="Pfam" id="PF02979"/>
    </source>
</evidence>
<protein>
    <submittedName>
        <fullName evidence="3">NHLP leader peptide family natural product</fullName>
    </submittedName>
</protein>
<evidence type="ECO:0000313" key="4">
    <source>
        <dbReference type="Proteomes" id="UP000479114"/>
    </source>
</evidence>
<proteinExistence type="predicted"/>
<accession>A0A6C0NUL8</accession>
<organism evidence="3 4">
    <name type="scientific">Paenibacillus rhizovicinus</name>
    <dbReference type="NCBI Taxonomy" id="2704463"/>
    <lineage>
        <taxon>Bacteria</taxon>
        <taxon>Bacillati</taxon>
        <taxon>Bacillota</taxon>
        <taxon>Bacilli</taxon>
        <taxon>Bacillales</taxon>
        <taxon>Paenibacillaceae</taxon>
        <taxon>Paenibacillus</taxon>
    </lineage>
</organism>
<dbReference type="InterPro" id="IPR036648">
    <property type="entry name" value="CN_Hdrase_a/SCN_Hdrase_g_sf"/>
</dbReference>
<dbReference type="NCBIfam" id="TIGR03793">
    <property type="entry name" value="leader_NHLP"/>
    <property type="match status" value="1"/>
</dbReference>
<name>A0A6C0NUL8_9BACL</name>
<evidence type="ECO:0000256" key="1">
    <source>
        <dbReference type="ARBA" id="ARBA00022723"/>
    </source>
</evidence>
<dbReference type="Gene3D" id="3.90.330.10">
    <property type="entry name" value="Nitrile hydratase alpha /Thiocyanate hydrolase gamma"/>
    <property type="match status" value="2"/>
</dbReference>
<dbReference type="AlphaFoldDB" id="A0A6C0NUL8"/>
<dbReference type="GO" id="GO:0046914">
    <property type="term" value="F:transition metal ion binding"/>
    <property type="evidence" value="ECO:0007669"/>
    <property type="project" value="InterPro"/>
</dbReference>
<dbReference type="EMBL" id="CP048286">
    <property type="protein sequence ID" value="QHW29877.1"/>
    <property type="molecule type" value="Genomic_DNA"/>
</dbReference>
<dbReference type="RefSeq" id="WP_162638446.1">
    <property type="nucleotide sequence ID" value="NZ_CP048286.1"/>
</dbReference>
<sequence length="81" mass="8734">MGQSTNSSLKEQIIAKAWSDPAFKASLIADPKAALKEHFNVDVPDSLEIVVAEEAPNRVTLVIPPNPAEYATEVSNVGDTW</sequence>
<dbReference type="Proteomes" id="UP000479114">
    <property type="component" value="Chromosome"/>
</dbReference>
<dbReference type="SUPFAM" id="SSF56209">
    <property type="entry name" value="Nitrile hydratase alpha chain"/>
    <property type="match status" value="1"/>
</dbReference>
<dbReference type="InterPro" id="IPR022513">
    <property type="entry name" value="TOMM_pelo"/>
</dbReference>
<dbReference type="GO" id="GO:0003824">
    <property type="term" value="F:catalytic activity"/>
    <property type="evidence" value="ECO:0007669"/>
    <property type="project" value="InterPro"/>
</dbReference>